<dbReference type="EMBL" id="LVYI01000002">
    <property type="protein sequence ID" value="OAP63302.1"/>
    <property type="molecule type" value="Genomic_DNA"/>
</dbReference>
<dbReference type="OrthoDB" id="412788at2759"/>
<sequence>MSATTTTQTSLSTTLSGAQDSAYVPRGPVHTKLNFFREPEDGSKPYNFVEKQPEGKPQRNFGETVVEVQMNDIRGRENEFNLDKDAFQAIKGVPSKETDFVDDEHIKKVYYPEVEKLLLEQVPGAHKVTIFDHTIRRSNPEAPRAPVTRVHVDQTARSTEWRVRLHNPEEADELLKGRYRIINVWRPINGTVQAHPLGFASADTVDDNDLIPVEHRYPHRTGETAAVRYNENQKFYYWSGMDNDERLFLKCYDSKEGVGRRVPHTAFVDPRTPVGAKGRESIEVRALVYG</sequence>
<protein>
    <recommendedName>
        <fullName evidence="5">Methyltransferase</fullName>
    </recommendedName>
</protein>
<dbReference type="AlphaFoldDB" id="A0A178ZU87"/>
<dbReference type="InterPro" id="IPR044053">
    <property type="entry name" value="AsaB-like"/>
</dbReference>
<feature type="region of interest" description="Disordered" evidence="2">
    <location>
        <begin position="1"/>
        <end position="58"/>
    </location>
</feature>
<evidence type="ECO:0000256" key="2">
    <source>
        <dbReference type="SAM" id="MobiDB-lite"/>
    </source>
</evidence>
<feature type="compositionally biased region" description="Low complexity" evidence="2">
    <location>
        <begin position="1"/>
        <end position="19"/>
    </location>
</feature>
<dbReference type="Proteomes" id="UP000078343">
    <property type="component" value="Unassembled WGS sequence"/>
</dbReference>
<dbReference type="PANTHER" id="PTHR34598">
    <property type="entry name" value="BLL6449 PROTEIN"/>
    <property type="match status" value="1"/>
</dbReference>
<name>A0A178ZU87_9EURO</name>
<evidence type="ECO:0000313" key="4">
    <source>
        <dbReference type="Proteomes" id="UP000078343"/>
    </source>
</evidence>
<accession>A0A178ZU87</accession>
<keyword evidence="4" id="KW-1185">Reference proteome</keyword>
<evidence type="ECO:0000256" key="1">
    <source>
        <dbReference type="ARBA" id="ARBA00023604"/>
    </source>
</evidence>
<gene>
    <name evidence="3" type="ORF">AYL99_02529</name>
</gene>
<dbReference type="STRING" id="1367422.A0A178ZU87"/>
<organism evidence="3 4">
    <name type="scientific">Fonsecaea erecta</name>
    <dbReference type="NCBI Taxonomy" id="1367422"/>
    <lineage>
        <taxon>Eukaryota</taxon>
        <taxon>Fungi</taxon>
        <taxon>Dikarya</taxon>
        <taxon>Ascomycota</taxon>
        <taxon>Pezizomycotina</taxon>
        <taxon>Eurotiomycetes</taxon>
        <taxon>Chaetothyriomycetidae</taxon>
        <taxon>Chaetothyriales</taxon>
        <taxon>Herpotrichiellaceae</taxon>
        <taxon>Fonsecaea</taxon>
    </lineage>
</organism>
<dbReference type="PANTHER" id="PTHR34598:SF1">
    <property type="entry name" value="PUTATIVE (AFU_ORTHOLOGUE AFUA_3G13140)-RELATED"/>
    <property type="match status" value="1"/>
</dbReference>
<comment type="similarity">
    <text evidence="1">Belongs to the asaB hydroxylase/desaturase family.</text>
</comment>
<proteinExistence type="inferred from homology"/>
<dbReference type="RefSeq" id="XP_018696669.1">
    <property type="nucleotide sequence ID" value="XM_018834045.1"/>
</dbReference>
<reference evidence="3 4" key="1">
    <citation type="submission" date="2016-04" db="EMBL/GenBank/DDBJ databases">
        <title>Draft genome of Fonsecaea erecta CBS 125763.</title>
        <authorList>
            <person name="Weiss V.A."/>
            <person name="Vicente V.A."/>
            <person name="Raittz R.T."/>
            <person name="Moreno L.F."/>
            <person name="De Souza E.M."/>
            <person name="Pedrosa F.O."/>
            <person name="Steffens M.B."/>
            <person name="Faoro H."/>
            <person name="Tadra-Sfeir M.Z."/>
            <person name="Najafzadeh M.J."/>
            <person name="Felipe M.S."/>
            <person name="Teixeira M."/>
            <person name="Sun J."/>
            <person name="Xi L."/>
            <person name="Gomes R."/>
            <person name="De Azevedo C.M."/>
            <person name="Salgado C.G."/>
            <person name="Da Silva M.B."/>
            <person name="Nascimento M.F."/>
            <person name="Queiroz-Telles F."/>
            <person name="Attili D.S."/>
            <person name="Gorbushina A."/>
        </authorList>
    </citation>
    <scope>NUCLEOTIDE SEQUENCE [LARGE SCALE GENOMIC DNA]</scope>
    <source>
        <strain evidence="3 4">CBS 125763</strain>
    </source>
</reference>
<evidence type="ECO:0008006" key="5">
    <source>
        <dbReference type="Google" id="ProtNLM"/>
    </source>
</evidence>
<comment type="caution">
    <text evidence="3">The sequence shown here is derived from an EMBL/GenBank/DDBJ whole genome shotgun (WGS) entry which is preliminary data.</text>
</comment>
<dbReference type="NCBIfam" id="NF041278">
    <property type="entry name" value="CmcJ_NvfI_EfuI"/>
    <property type="match status" value="1"/>
</dbReference>
<dbReference type="GeneID" id="30006699"/>
<dbReference type="GO" id="GO:0016491">
    <property type="term" value="F:oxidoreductase activity"/>
    <property type="evidence" value="ECO:0007669"/>
    <property type="project" value="InterPro"/>
</dbReference>
<evidence type="ECO:0000313" key="3">
    <source>
        <dbReference type="EMBL" id="OAP63302.1"/>
    </source>
</evidence>